<dbReference type="InterPro" id="IPR036876">
    <property type="entry name" value="UVR_dom_sf"/>
</dbReference>
<evidence type="ECO:0000256" key="6">
    <source>
        <dbReference type="ARBA" id="ARBA00023236"/>
    </source>
</evidence>
<dbReference type="EMBL" id="BCNO01000001">
    <property type="protein sequence ID" value="GAQ94680.1"/>
    <property type="molecule type" value="Genomic_DNA"/>
</dbReference>
<dbReference type="NCBIfam" id="TIGR00194">
    <property type="entry name" value="uvrC"/>
    <property type="match status" value="1"/>
</dbReference>
<evidence type="ECO:0000259" key="9">
    <source>
        <dbReference type="PROSITE" id="PS50164"/>
    </source>
</evidence>
<dbReference type="CDD" id="cd10434">
    <property type="entry name" value="GIY-YIG_UvrC_Cho"/>
    <property type="match status" value="1"/>
</dbReference>
<dbReference type="GO" id="GO:0003677">
    <property type="term" value="F:DNA binding"/>
    <property type="evidence" value="ECO:0007669"/>
    <property type="project" value="UniProtKB-UniRule"/>
</dbReference>
<keyword evidence="3 7" id="KW-0228">DNA excision</keyword>
<evidence type="ECO:0000313" key="12">
    <source>
        <dbReference type="Proteomes" id="UP000054976"/>
    </source>
</evidence>
<proteinExistence type="inferred from homology"/>
<organism evidence="11 12">
    <name type="scientific">Thermodesulfovibrio aggregans</name>
    <dbReference type="NCBI Taxonomy" id="86166"/>
    <lineage>
        <taxon>Bacteria</taxon>
        <taxon>Pseudomonadati</taxon>
        <taxon>Nitrospirota</taxon>
        <taxon>Thermodesulfovibrionia</taxon>
        <taxon>Thermodesulfovibrionales</taxon>
        <taxon>Thermodesulfovibrionaceae</taxon>
        <taxon>Thermodesulfovibrio</taxon>
    </lineage>
</organism>
<dbReference type="InterPro" id="IPR001162">
    <property type="entry name" value="UvrC_RNase_H_dom"/>
</dbReference>
<comment type="subunit">
    <text evidence="7">Interacts with UvrB in an incision complex.</text>
</comment>
<evidence type="ECO:0000256" key="1">
    <source>
        <dbReference type="ARBA" id="ARBA00022490"/>
    </source>
</evidence>
<dbReference type="PANTHER" id="PTHR30562">
    <property type="entry name" value="UVRC/OXIDOREDUCTASE"/>
    <property type="match status" value="1"/>
</dbReference>
<dbReference type="Pfam" id="PF02151">
    <property type="entry name" value="UVR"/>
    <property type="match status" value="1"/>
</dbReference>
<dbReference type="InterPro" id="IPR001943">
    <property type="entry name" value="UVR_dom"/>
</dbReference>
<dbReference type="InterPro" id="IPR010994">
    <property type="entry name" value="RuvA_2-like"/>
</dbReference>
<keyword evidence="12" id="KW-1185">Reference proteome</keyword>
<dbReference type="OrthoDB" id="9804933at2"/>
<dbReference type="Pfam" id="PF01541">
    <property type="entry name" value="GIY-YIG"/>
    <property type="match status" value="1"/>
</dbReference>
<dbReference type="Pfam" id="PF14520">
    <property type="entry name" value="HHH_5"/>
    <property type="match status" value="1"/>
</dbReference>
<feature type="domain" description="UVR" evidence="8">
    <location>
        <begin position="195"/>
        <end position="230"/>
    </location>
</feature>
<evidence type="ECO:0000256" key="2">
    <source>
        <dbReference type="ARBA" id="ARBA00022763"/>
    </source>
</evidence>
<evidence type="ECO:0000313" key="11">
    <source>
        <dbReference type="EMBL" id="GAQ94680.1"/>
    </source>
</evidence>
<dbReference type="InterPro" id="IPR050066">
    <property type="entry name" value="UvrABC_protein_C"/>
</dbReference>
<protein>
    <recommendedName>
        <fullName evidence="7">UvrABC system protein C</fullName>
        <shortName evidence="7">Protein UvrC</shortName>
    </recommendedName>
    <alternativeName>
        <fullName evidence="7">Excinuclease ABC subunit C</fullName>
    </alternativeName>
</protein>
<dbReference type="SUPFAM" id="SSF46600">
    <property type="entry name" value="C-terminal UvrC-binding domain of UvrB"/>
    <property type="match status" value="1"/>
</dbReference>
<keyword evidence="1 7" id="KW-0963">Cytoplasm</keyword>
<dbReference type="Proteomes" id="UP000054976">
    <property type="component" value="Unassembled WGS sequence"/>
</dbReference>
<dbReference type="GO" id="GO:0006289">
    <property type="term" value="P:nucleotide-excision repair"/>
    <property type="evidence" value="ECO:0007669"/>
    <property type="project" value="UniProtKB-UniRule"/>
</dbReference>
<dbReference type="InterPro" id="IPR035901">
    <property type="entry name" value="GIY-YIG_endonuc_sf"/>
</dbReference>
<dbReference type="GO" id="GO:0009432">
    <property type="term" value="P:SOS response"/>
    <property type="evidence" value="ECO:0007669"/>
    <property type="project" value="UniProtKB-UniRule"/>
</dbReference>
<dbReference type="Gene3D" id="4.10.860.10">
    <property type="entry name" value="UVR domain"/>
    <property type="match status" value="1"/>
</dbReference>
<dbReference type="InterPro" id="IPR000305">
    <property type="entry name" value="GIY-YIG_endonuc"/>
</dbReference>
<dbReference type="FunFam" id="3.40.1440.10:FF:000001">
    <property type="entry name" value="UvrABC system protein C"/>
    <property type="match status" value="1"/>
</dbReference>
<dbReference type="InterPro" id="IPR004791">
    <property type="entry name" value="UvrC"/>
</dbReference>
<dbReference type="PROSITE" id="PS50165">
    <property type="entry name" value="UVRC"/>
    <property type="match status" value="1"/>
</dbReference>
<dbReference type="SUPFAM" id="SSF82771">
    <property type="entry name" value="GIY-YIG endonuclease"/>
    <property type="match status" value="1"/>
</dbReference>
<evidence type="ECO:0000259" key="10">
    <source>
        <dbReference type="PROSITE" id="PS50165"/>
    </source>
</evidence>
<dbReference type="Pfam" id="PF08459">
    <property type="entry name" value="UvrC_RNaseH_dom"/>
    <property type="match status" value="1"/>
</dbReference>
<dbReference type="Gene3D" id="3.30.420.340">
    <property type="entry name" value="UvrC, RNAse H endonuclease domain"/>
    <property type="match status" value="1"/>
</dbReference>
<feature type="domain" description="UvrC family homology region profile" evidence="10">
    <location>
        <begin position="246"/>
        <end position="469"/>
    </location>
</feature>
<dbReference type="PROSITE" id="PS50164">
    <property type="entry name" value="GIY_YIG"/>
    <property type="match status" value="1"/>
</dbReference>
<keyword evidence="5 7" id="KW-0234">DNA repair</keyword>
<keyword evidence="6 7" id="KW-0742">SOS response</keyword>
<dbReference type="Gene3D" id="3.40.1440.10">
    <property type="entry name" value="GIY-YIG endonuclease"/>
    <property type="match status" value="1"/>
</dbReference>
<evidence type="ECO:0000256" key="5">
    <source>
        <dbReference type="ARBA" id="ARBA00023204"/>
    </source>
</evidence>
<evidence type="ECO:0000256" key="7">
    <source>
        <dbReference type="HAMAP-Rule" id="MF_00203"/>
    </source>
</evidence>
<evidence type="ECO:0000259" key="8">
    <source>
        <dbReference type="PROSITE" id="PS50151"/>
    </source>
</evidence>
<dbReference type="AlphaFoldDB" id="A0A0U9HNP0"/>
<feature type="domain" description="GIY-YIG" evidence="9">
    <location>
        <begin position="9"/>
        <end position="86"/>
    </location>
</feature>
<evidence type="ECO:0000256" key="3">
    <source>
        <dbReference type="ARBA" id="ARBA00022769"/>
    </source>
</evidence>
<reference evidence="12" key="1">
    <citation type="submission" date="2016-01" db="EMBL/GenBank/DDBJ databases">
        <title>Draft genome sequence of Thermodesulfovibrio aggregans strain TGE-P1.</title>
        <authorList>
            <person name="Sekiguchi Y."/>
            <person name="Ohashi A."/>
            <person name="Matsuura N."/>
            <person name="Tourlousse M.D."/>
        </authorList>
    </citation>
    <scope>NUCLEOTIDE SEQUENCE [LARGE SCALE GENOMIC DNA]</scope>
    <source>
        <strain evidence="12">TGE-P1</strain>
    </source>
</reference>
<dbReference type="GO" id="GO:0009380">
    <property type="term" value="C:excinuclease repair complex"/>
    <property type="evidence" value="ECO:0007669"/>
    <property type="project" value="InterPro"/>
</dbReference>
<name>A0A0U9HNP0_9BACT</name>
<dbReference type="InterPro" id="IPR047296">
    <property type="entry name" value="GIY-YIG_UvrC_Cho"/>
</dbReference>
<dbReference type="Gene3D" id="1.10.150.20">
    <property type="entry name" value="5' to 3' exonuclease, C-terminal subdomain"/>
    <property type="match status" value="1"/>
</dbReference>
<dbReference type="SMART" id="SM00465">
    <property type="entry name" value="GIYc"/>
    <property type="match status" value="1"/>
</dbReference>
<dbReference type="STRING" id="86166.TAGGR_1865"/>
<dbReference type="RefSeq" id="WP_059176109.1">
    <property type="nucleotide sequence ID" value="NZ_BCNO01000001.1"/>
</dbReference>
<dbReference type="PROSITE" id="PS50151">
    <property type="entry name" value="UVR"/>
    <property type="match status" value="1"/>
</dbReference>
<comment type="similarity">
    <text evidence="7">Belongs to the UvrC family.</text>
</comment>
<comment type="function">
    <text evidence="7">The UvrABC repair system catalyzes the recognition and processing of DNA lesions. UvrC both incises the 5' and 3' sides of the lesion. The N-terminal half is responsible for the 3' incision and the C-terminal half is responsible for the 5' incision.</text>
</comment>
<dbReference type="HAMAP" id="MF_00203">
    <property type="entry name" value="UvrC"/>
    <property type="match status" value="1"/>
</dbReference>
<sequence length="594" mass="68846">MIDLNTVPSLPGVYIFKDSRGKVLYVGKAKSLKNRLRSYFHGNIDQRKAKMVQLVKDLSYIVTSSEYEALVLEANLIKEHRPPYNILLRDDKNYPYLRITITEEWPRVEVVRKPKRDGNLYFGPYIPAQSMWEALSFIRKNFQVRTCKYSLNKPMRPCVQYQMKRCPAPCAGFISREDYMKGVNEVILFLKGKKTELLDRLYERMQKLSHELKFEEAAIVRDQIKKLEKIFSQQRVVSQKIEDMDVLTFYQEDSKISVNVLFVRDGLLIGSRDWIIKKSIYENRDELLNSVIEALYLKESLIPPSEIILENLPQNHEHLELWLKEKRGSDVIIRTPLIQEEKELLEMSLNNARIHLKSKSSPVEIALEELKQRLSLDETPSKIGAFDVSTLFGTYSVGSFIYWEDGNFNKSFYRHLKIKETHGIDDYSAMKEIVLRIVRKFNAQEGLPAPDLILIDGGLGHLNTALKVIKELNEEIPCFAIAKEPDRLIFPDRKEILLEDKKPSSLLLKKIRNEAHRFAISYHKKLRKKATFQSVLEKIPGVGKKRRLTLLKHFGSIEKIKSASAEEIASLQGFNLKLAEKIIEQLNKTSHPDG</sequence>
<gene>
    <name evidence="7" type="primary">uvrC</name>
    <name evidence="11" type="ORF">TAGGR_1865</name>
</gene>
<dbReference type="GO" id="GO:0005737">
    <property type="term" value="C:cytoplasm"/>
    <property type="evidence" value="ECO:0007669"/>
    <property type="project" value="UniProtKB-SubCell"/>
</dbReference>
<accession>A0A0U9HNP0</accession>
<dbReference type="InterPro" id="IPR038476">
    <property type="entry name" value="UvrC_RNase_H_dom_sf"/>
</dbReference>
<dbReference type="SUPFAM" id="SSF47781">
    <property type="entry name" value="RuvA domain 2-like"/>
    <property type="match status" value="1"/>
</dbReference>
<keyword evidence="2 7" id="KW-0227">DNA damage</keyword>
<dbReference type="GO" id="GO:0009381">
    <property type="term" value="F:excinuclease ABC activity"/>
    <property type="evidence" value="ECO:0007669"/>
    <property type="project" value="UniProtKB-UniRule"/>
</dbReference>
<dbReference type="PANTHER" id="PTHR30562:SF1">
    <property type="entry name" value="UVRABC SYSTEM PROTEIN C"/>
    <property type="match status" value="1"/>
</dbReference>
<comment type="subcellular location">
    <subcellularLocation>
        <location evidence="7">Cytoplasm</location>
    </subcellularLocation>
</comment>
<dbReference type="FunFam" id="3.30.420.340:FF:000004">
    <property type="entry name" value="UvrABC system protein C"/>
    <property type="match status" value="1"/>
</dbReference>
<keyword evidence="4 7" id="KW-0267">Excision nuclease</keyword>
<dbReference type="Pfam" id="PF22920">
    <property type="entry name" value="UvrC_RNaseH"/>
    <property type="match status" value="1"/>
</dbReference>
<evidence type="ECO:0000256" key="4">
    <source>
        <dbReference type="ARBA" id="ARBA00022881"/>
    </source>
</evidence>
<dbReference type="NCBIfam" id="NF001824">
    <property type="entry name" value="PRK00558.1-5"/>
    <property type="match status" value="1"/>
</dbReference>
<comment type="caution">
    <text evidence="11">The sequence shown here is derived from an EMBL/GenBank/DDBJ whole genome shotgun (WGS) entry which is preliminary data.</text>
</comment>